<proteinExistence type="predicted"/>
<comment type="caution">
    <text evidence="2">The sequence shown here is derived from an EMBL/GenBank/DDBJ whole genome shotgun (WGS) entry which is preliminary data.</text>
</comment>
<evidence type="ECO:0000256" key="1">
    <source>
        <dbReference type="SAM" id="MobiDB-lite"/>
    </source>
</evidence>
<organism evidence="2">
    <name type="scientific">marine sediment metagenome</name>
    <dbReference type="NCBI Taxonomy" id="412755"/>
    <lineage>
        <taxon>unclassified sequences</taxon>
        <taxon>metagenomes</taxon>
        <taxon>ecological metagenomes</taxon>
    </lineage>
</organism>
<feature type="region of interest" description="Disordered" evidence="1">
    <location>
        <begin position="130"/>
        <end position="149"/>
    </location>
</feature>
<feature type="region of interest" description="Disordered" evidence="1">
    <location>
        <begin position="1"/>
        <end position="20"/>
    </location>
</feature>
<reference evidence="2" key="1">
    <citation type="journal article" date="2014" name="Front. Microbiol.">
        <title>High frequency of phylogenetically diverse reductive dehalogenase-homologous genes in deep subseafloor sedimentary metagenomes.</title>
        <authorList>
            <person name="Kawai M."/>
            <person name="Futagami T."/>
            <person name="Toyoda A."/>
            <person name="Takaki Y."/>
            <person name="Nishi S."/>
            <person name="Hori S."/>
            <person name="Arai W."/>
            <person name="Tsubouchi T."/>
            <person name="Morono Y."/>
            <person name="Uchiyama I."/>
            <person name="Ito T."/>
            <person name="Fujiyama A."/>
            <person name="Inagaki F."/>
            <person name="Takami H."/>
        </authorList>
    </citation>
    <scope>NUCLEOTIDE SEQUENCE</scope>
    <source>
        <strain evidence="2">Expedition CK06-06</strain>
    </source>
</reference>
<gene>
    <name evidence="2" type="ORF">S01H1_04020</name>
</gene>
<sequence length="173" mass="18744">PPAYNPADRAPTTIKETTEGRLDNNHLNVERQHAGAYAVSVQQAIENQRATTNTAYTGSSGGTMTQSGEASYISAYNQRNNTAKSYKSRPNPGGASMMASSQSLSTGKLEGDRQNNRLWVMDGGPTAITGVENYGKQYGPQRENSDQSRTRLDAGLLQAFKDNPYTQSLQSYA</sequence>
<feature type="region of interest" description="Disordered" evidence="1">
    <location>
        <begin position="82"/>
        <end position="109"/>
    </location>
</feature>
<evidence type="ECO:0000313" key="2">
    <source>
        <dbReference type="EMBL" id="GAF81866.1"/>
    </source>
</evidence>
<accession>X0T3D2</accession>
<name>X0T3D2_9ZZZZ</name>
<dbReference type="EMBL" id="BARS01002145">
    <property type="protein sequence ID" value="GAF81866.1"/>
    <property type="molecule type" value="Genomic_DNA"/>
</dbReference>
<feature type="non-terminal residue" evidence="2">
    <location>
        <position position="1"/>
    </location>
</feature>
<protein>
    <submittedName>
        <fullName evidence="2">Uncharacterized protein</fullName>
    </submittedName>
</protein>
<dbReference type="AlphaFoldDB" id="X0T3D2"/>